<dbReference type="GO" id="GO:0003677">
    <property type="term" value="F:DNA binding"/>
    <property type="evidence" value="ECO:0007669"/>
    <property type="project" value="UniProtKB-KW"/>
</dbReference>
<keyword evidence="2" id="KW-0238">DNA-binding</keyword>
<evidence type="ECO:0000256" key="4">
    <source>
        <dbReference type="ARBA" id="ARBA00023242"/>
    </source>
</evidence>
<keyword evidence="3" id="KW-0804">Transcription</keyword>
<accession>A0A067KB81</accession>
<dbReference type="SUPFAM" id="SSF101941">
    <property type="entry name" value="NAC domain"/>
    <property type="match status" value="1"/>
</dbReference>
<evidence type="ECO:0000256" key="3">
    <source>
        <dbReference type="ARBA" id="ARBA00023163"/>
    </source>
</evidence>
<dbReference type="OrthoDB" id="774757at2759"/>
<dbReference type="EMBL" id="KK914540">
    <property type="protein sequence ID" value="KDP33392.1"/>
    <property type="molecule type" value="Genomic_DNA"/>
</dbReference>
<reference evidence="6 7" key="1">
    <citation type="journal article" date="2014" name="PLoS ONE">
        <title>Global Analysis of Gene Expression Profiles in Physic Nut (Jatropha curcas L.) Seedlings Exposed to Salt Stress.</title>
        <authorList>
            <person name="Zhang L."/>
            <person name="Zhang C."/>
            <person name="Wu P."/>
            <person name="Chen Y."/>
            <person name="Li M."/>
            <person name="Jiang H."/>
            <person name="Wu G."/>
        </authorList>
    </citation>
    <scope>NUCLEOTIDE SEQUENCE [LARGE SCALE GENOMIC DNA]</scope>
    <source>
        <strain evidence="7">cv. GZQX0401</strain>
        <tissue evidence="6">Young leaves</tissue>
    </source>
</reference>
<evidence type="ECO:0000256" key="1">
    <source>
        <dbReference type="ARBA" id="ARBA00023015"/>
    </source>
</evidence>
<keyword evidence="4" id="KW-0539">Nucleus</keyword>
<evidence type="ECO:0000313" key="6">
    <source>
        <dbReference type="EMBL" id="KDP33392.1"/>
    </source>
</evidence>
<sequence length="110" mass="12575">MLPGFRFDPTDEELAGHYLYKKLTGKPFVAECNDIWAPGGDECLTVGADRDEPMACPYPWYTEDISITYQTSDSKTIQDGNCNLLLEDQLKRNHYKIFKLNPKAVKIRTV</sequence>
<keyword evidence="1" id="KW-0805">Transcription regulation</keyword>
<name>A0A067KB81_JATCU</name>
<protein>
    <recommendedName>
        <fullName evidence="5">NAC domain-containing protein</fullName>
    </recommendedName>
</protein>
<evidence type="ECO:0000313" key="7">
    <source>
        <dbReference type="Proteomes" id="UP000027138"/>
    </source>
</evidence>
<dbReference type="InterPro" id="IPR003441">
    <property type="entry name" value="NAC-dom"/>
</dbReference>
<dbReference type="Pfam" id="PF02365">
    <property type="entry name" value="NAM"/>
    <property type="match status" value="1"/>
</dbReference>
<proteinExistence type="predicted"/>
<gene>
    <name evidence="6" type="ORF">JCGZ_12848</name>
</gene>
<evidence type="ECO:0000256" key="2">
    <source>
        <dbReference type="ARBA" id="ARBA00023125"/>
    </source>
</evidence>
<dbReference type="InterPro" id="IPR036093">
    <property type="entry name" value="NAC_dom_sf"/>
</dbReference>
<organism evidence="6 7">
    <name type="scientific">Jatropha curcas</name>
    <name type="common">Barbados nut</name>
    <dbReference type="NCBI Taxonomy" id="180498"/>
    <lineage>
        <taxon>Eukaryota</taxon>
        <taxon>Viridiplantae</taxon>
        <taxon>Streptophyta</taxon>
        <taxon>Embryophyta</taxon>
        <taxon>Tracheophyta</taxon>
        <taxon>Spermatophyta</taxon>
        <taxon>Magnoliopsida</taxon>
        <taxon>eudicotyledons</taxon>
        <taxon>Gunneridae</taxon>
        <taxon>Pentapetalae</taxon>
        <taxon>rosids</taxon>
        <taxon>fabids</taxon>
        <taxon>Malpighiales</taxon>
        <taxon>Euphorbiaceae</taxon>
        <taxon>Crotonoideae</taxon>
        <taxon>Jatropheae</taxon>
        <taxon>Jatropha</taxon>
    </lineage>
</organism>
<dbReference type="GO" id="GO:0006355">
    <property type="term" value="P:regulation of DNA-templated transcription"/>
    <property type="evidence" value="ECO:0007669"/>
    <property type="project" value="InterPro"/>
</dbReference>
<evidence type="ECO:0000259" key="5">
    <source>
        <dbReference type="Pfam" id="PF02365"/>
    </source>
</evidence>
<dbReference type="Proteomes" id="UP000027138">
    <property type="component" value="Unassembled WGS sequence"/>
</dbReference>
<dbReference type="AlphaFoldDB" id="A0A067KB81"/>
<keyword evidence="7" id="KW-1185">Reference proteome</keyword>
<feature type="domain" description="NAC" evidence="5">
    <location>
        <begin position="3"/>
        <end position="30"/>
    </location>
</feature>